<reference evidence="6" key="1">
    <citation type="journal article" date="2019" name="Int. J. Syst. Evol. Microbiol.">
        <title>The Global Catalogue of Microorganisms (GCM) 10K type strain sequencing project: providing services to taxonomists for standard genome sequencing and annotation.</title>
        <authorList>
            <consortium name="The Broad Institute Genomics Platform"/>
            <consortium name="The Broad Institute Genome Sequencing Center for Infectious Disease"/>
            <person name="Wu L."/>
            <person name="Ma J."/>
        </authorList>
    </citation>
    <scope>NUCLEOTIDE SEQUENCE [LARGE SCALE GENOMIC DNA]</scope>
    <source>
        <strain evidence="6">KCTC 42911</strain>
    </source>
</reference>
<feature type="compositionally biased region" description="Low complexity" evidence="3">
    <location>
        <begin position="376"/>
        <end position="392"/>
    </location>
</feature>
<feature type="region of interest" description="Disordered" evidence="3">
    <location>
        <begin position="375"/>
        <end position="413"/>
    </location>
</feature>
<dbReference type="SUPFAM" id="SSF51120">
    <property type="entry name" value="beta-Roll"/>
    <property type="match status" value="2"/>
</dbReference>
<comment type="caution">
    <text evidence="5">The sequence shown here is derived from an EMBL/GenBank/DDBJ whole genome shotgun (WGS) entry which is preliminary data.</text>
</comment>
<comment type="subcellular location">
    <subcellularLocation>
        <location evidence="1">Secreted</location>
    </subcellularLocation>
</comment>
<name>A0ABV7TJU7_9RHOB</name>
<sequence length="689" mass="71151">MPNGYLVTLGSSQDLSLAASISGSLTFFTTDQALGSGEWAWTGTFGATTYENELETGEYFLATNGNVYFVPDLGPVTTLTGAEAVGAPFYSPVNKVQGTNGDDDMDSGYVDNNGNSIDSGEGSGPGGNGDEVSAKGGNDTVDAGLGDDTVWGGSGNDLIDGGEGDDILFGDGRTPATESLNWFAEGTDGDDVTSFTQTTGRIDVSVSFTDDGNNNPSFEVSTEDDTFTGAGEPQSANSSLYLFGNGGGATSTTTIDFSANASYDVEDEVENVIFRLNDIDAGFHRDVVTVNAFDASGAAVDVTLTVTPSPFGEDSVSGNTVTAGTRGAQPDDDHGSVLVEIAGPVQSIEIIYSNAGGGAQAVYVSDIFFDPVNRPGGNDTIDGGTGDDTIAGQEGDDLLTGSEGADSVLGGTGDDTLQAAEGDTLDGGAGDDLFQLTDLGEAGSSTITITGGEDDESAGDTLALGSAADYSTLNLTTDEPDEKAGTVELTDGTVVSFSGIENIICFTPGTQILTDTGPRPVETLRRGDLIVTRDDGLKPLRWIGQRQVAARGRFAPVELAPGLLPGATAPLLVSPQHRLLWTGPQAQLLFGTGEVLVAAHHLLGQPGTRTRSGGTVTYMHLMFDRHEVIYANGAACESFFPGDAALDALADHGREELFTLFPELRSHTIGFDETARLCLRAHEASLLAA</sequence>
<accession>A0ABV7TJU7</accession>
<dbReference type="PRINTS" id="PR00313">
    <property type="entry name" value="CABNDNGRPT"/>
</dbReference>
<dbReference type="PANTHER" id="PTHR38340:SF1">
    <property type="entry name" value="S-LAYER PROTEIN"/>
    <property type="match status" value="1"/>
</dbReference>
<dbReference type="InterPro" id="IPR028992">
    <property type="entry name" value="Hedgehog/Intein_dom"/>
</dbReference>
<protein>
    <submittedName>
        <fullName evidence="5">Hint domain-containing protein</fullName>
    </submittedName>
</protein>
<dbReference type="PANTHER" id="PTHR38340">
    <property type="entry name" value="S-LAYER PROTEIN"/>
    <property type="match status" value="1"/>
</dbReference>
<dbReference type="RefSeq" id="WP_386736838.1">
    <property type="nucleotide sequence ID" value="NZ_JBHRXI010000017.1"/>
</dbReference>
<proteinExistence type="predicted"/>
<dbReference type="InterPro" id="IPR036844">
    <property type="entry name" value="Hint_dom_sf"/>
</dbReference>
<evidence type="ECO:0000313" key="5">
    <source>
        <dbReference type="EMBL" id="MFC3615570.1"/>
    </source>
</evidence>
<keyword evidence="6" id="KW-1185">Reference proteome</keyword>
<feature type="region of interest" description="Disordered" evidence="3">
    <location>
        <begin position="95"/>
        <end position="147"/>
    </location>
</feature>
<organism evidence="5 6">
    <name type="scientific">Lutimaribacter marinistellae</name>
    <dbReference type="NCBI Taxonomy" id="1820329"/>
    <lineage>
        <taxon>Bacteria</taxon>
        <taxon>Pseudomonadati</taxon>
        <taxon>Pseudomonadota</taxon>
        <taxon>Alphaproteobacteria</taxon>
        <taxon>Rhodobacterales</taxon>
        <taxon>Roseobacteraceae</taxon>
        <taxon>Lutimaribacter</taxon>
    </lineage>
</organism>
<evidence type="ECO:0000259" key="4">
    <source>
        <dbReference type="Pfam" id="PF13403"/>
    </source>
</evidence>
<feature type="domain" description="Hedgehog/Intein (Hint)" evidence="4">
    <location>
        <begin position="504"/>
        <end position="643"/>
    </location>
</feature>
<gene>
    <name evidence="5" type="ORF">ACFORG_17575</name>
</gene>
<evidence type="ECO:0000313" key="6">
    <source>
        <dbReference type="Proteomes" id="UP001595629"/>
    </source>
</evidence>
<evidence type="ECO:0000256" key="1">
    <source>
        <dbReference type="ARBA" id="ARBA00004613"/>
    </source>
</evidence>
<dbReference type="InterPro" id="IPR050557">
    <property type="entry name" value="RTX_toxin/Mannuronan_C5-epim"/>
</dbReference>
<dbReference type="Proteomes" id="UP001595629">
    <property type="component" value="Unassembled WGS sequence"/>
</dbReference>
<keyword evidence="2" id="KW-0964">Secreted</keyword>
<dbReference type="InterPro" id="IPR011049">
    <property type="entry name" value="Serralysin-like_metalloprot_C"/>
</dbReference>
<dbReference type="InterPro" id="IPR001343">
    <property type="entry name" value="Hemolysn_Ca-bd"/>
</dbReference>
<dbReference type="Pfam" id="PF00353">
    <property type="entry name" value="HemolysinCabind"/>
    <property type="match status" value="2"/>
</dbReference>
<evidence type="ECO:0000256" key="3">
    <source>
        <dbReference type="SAM" id="MobiDB-lite"/>
    </source>
</evidence>
<dbReference type="Gene3D" id="2.150.10.10">
    <property type="entry name" value="Serralysin-like metalloprotease, C-terminal"/>
    <property type="match status" value="2"/>
</dbReference>
<dbReference type="Pfam" id="PF13403">
    <property type="entry name" value="Hint_2"/>
    <property type="match status" value="1"/>
</dbReference>
<dbReference type="EMBL" id="JBHRXI010000017">
    <property type="protein sequence ID" value="MFC3615570.1"/>
    <property type="molecule type" value="Genomic_DNA"/>
</dbReference>
<dbReference type="SUPFAM" id="SSF51294">
    <property type="entry name" value="Hedgehog/intein (Hint) domain"/>
    <property type="match status" value="1"/>
</dbReference>
<evidence type="ECO:0000256" key="2">
    <source>
        <dbReference type="ARBA" id="ARBA00022525"/>
    </source>
</evidence>